<dbReference type="PANTHER" id="PTHR44688">
    <property type="entry name" value="DNA-BINDING TRANSCRIPTIONAL ACTIVATOR DEVR_DOSR"/>
    <property type="match status" value="1"/>
</dbReference>
<feature type="modified residue" description="4-aspartylphosphate" evidence="4">
    <location>
        <position position="74"/>
    </location>
</feature>
<keyword evidence="9" id="KW-1185">Reference proteome</keyword>
<keyword evidence="1" id="KW-0805">Transcription regulation</keyword>
<evidence type="ECO:0000313" key="8">
    <source>
        <dbReference type="EMBL" id="KAA5608301.1"/>
    </source>
</evidence>
<dbReference type="PROSITE" id="PS50043">
    <property type="entry name" value="HTH_LUXR_2"/>
    <property type="match status" value="1"/>
</dbReference>
<dbReference type="Gene3D" id="3.40.50.2300">
    <property type="match status" value="1"/>
</dbReference>
<dbReference type="EMBL" id="VWPK01000091">
    <property type="protein sequence ID" value="KAA5608301.1"/>
    <property type="molecule type" value="Genomic_DNA"/>
</dbReference>
<accession>A0A5M6IJ77</accession>
<proteinExistence type="predicted"/>
<feature type="compositionally biased region" description="Pro residues" evidence="5">
    <location>
        <begin position="8"/>
        <end position="23"/>
    </location>
</feature>
<evidence type="ECO:0000259" key="7">
    <source>
        <dbReference type="PROSITE" id="PS50110"/>
    </source>
</evidence>
<keyword evidence="3" id="KW-0804">Transcription</keyword>
<dbReference type="AlphaFoldDB" id="A0A5M6IJ77"/>
<dbReference type="SMART" id="SM00448">
    <property type="entry name" value="REC"/>
    <property type="match status" value="1"/>
</dbReference>
<dbReference type="Proteomes" id="UP000325255">
    <property type="component" value="Unassembled WGS sequence"/>
</dbReference>
<dbReference type="Gene3D" id="1.10.10.10">
    <property type="entry name" value="Winged helix-like DNA-binding domain superfamily/Winged helix DNA-binding domain"/>
    <property type="match status" value="1"/>
</dbReference>
<dbReference type="PANTHER" id="PTHR44688:SF16">
    <property type="entry name" value="DNA-BINDING TRANSCRIPTIONAL ACTIVATOR DEVR_DOSR"/>
    <property type="match status" value="1"/>
</dbReference>
<dbReference type="SUPFAM" id="SSF52172">
    <property type="entry name" value="CheY-like"/>
    <property type="match status" value="1"/>
</dbReference>
<dbReference type="SMART" id="SM00421">
    <property type="entry name" value="HTH_LUXR"/>
    <property type="match status" value="1"/>
</dbReference>
<evidence type="ECO:0000256" key="3">
    <source>
        <dbReference type="ARBA" id="ARBA00023163"/>
    </source>
</evidence>
<name>A0A5M6IJ77_9PROT</name>
<gene>
    <name evidence="8" type="ORF">F1189_29750</name>
</gene>
<protein>
    <submittedName>
        <fullName evidence="8">Response regulator transcription factor</fullName>
    </submittedName>
</protein>
<dbReference type="InterPro" id="IPR000792">
    <property type="entry name" value="Tscrpt_reg_LuxR_C"/>
</dbReference>
<dbReference type="PROSITE" id="PS50110">
    <property type="entry name" value="RESPONSE_REGULATORY"/>
    <property type="match status" value="1"/>
</dbReference>
<dbReference type="CDD" id="cd06170">
    <property type="entry name" value="LuxR_C_like"/>
    <property type="match status" value="1"/>
</dbReference>
<dbReference type="GO" id="GO:0003677">
    <property type="term" value="F:DNA binding"/>
    <property type="evidence" value="ECO:0007669"/>
    <property type="project" value="UniProtKB-KW"/>
</dbReference>
<evidence type="ECO:0000259" key="6">
    <source>
        <dbReference type="PROSITE" id="PS50043"/>
    </source>
</evidence>
<dbReference type="InterPro" id="IPR011006">
    <property type="entry name" value="CheY-like_superfamily"/>
</dbReference>
<organism evidence="8 9">
    <name type="scientific">Rhodovastum atsumiense</name>
    <dbReference type="NCBI Taxonomy" id="504468"/>
    <lineage>
        <taxon>Bacteria</taxon>
        <taxon>Pseudomonadati</taxon>
        <taxon>Pseudomonadota</taxon>
        <taxon>Alphaproteobacteria</taxon>
        <taxon>Acetobacterales</taxon>
        <taxon>Acetobacteraceae</taxon>
        <taxon>Rhodovastum</taxon>
    </lineage>
</organism>
<dbReference type="GO" id="GO:0006355">
    <property type="term" value="P:regulation of DNA-templated transcription"/>
    <property type="evidence" value="ECO:0007669"/>
    <property type="project" value="InterPro"/>
</dbReference>
<reference evidence="8 9" key="1">
    <citation type="submission" date="2019-09" db="EMBL/GenBank/DDBJ databases">
        <title>Genome sequence of Rhodovastum atsumiense, a diverse member of the Acetobacteraceae family of non-sulfur purple photosynthetic bacteria.</title>
        <authorList>
            <person name="Meyer T."/>
            <person name="Kyndt J."/>
        </authorList>
    </citation>
    <scope>NUCLEOTIDE SEQUENCE [LARGE SCALE GENOMIC DNA]</scope>
    <source>
        <strain evidence="8 9">DSM 21279</strain>
    </source>
</reference>
<feature type="domain" description="HTH luxR-type" evidence="6">
    <location>
        <begin position="155"/>
        <end position="220"/>
    </location>
</feature>
<evidence type="ECO:0000256" key="5">
    <source>
        <dbReference type="SAM" id="MobiDB-lite"/>
    </source>
</evidence>
<evidence type="ECO:0000256" key="2">
    <source>
        <dbReference type="ARBA" id="ARBA00023125"/>
    </source>
</evidence>
<sequence>MAPRSPSTFPPLPRSTMPRPPETPAVFVVEDDTDLRDALSFRLRAAGLPVRAYATAEAFLAEHTPDMLGCLVTDVRLPRMDGVSLIGTLSDRGNRLPIIVISGHAETPLVVDAMRAGAVDFLEKPLDPAAVVASVRAAMQGASTAASLRSEAARMADRLAVLSPREREVFDRFAVNVTTKQVADALSLSPKTVESHRARLLEKLGADSPSALVRLSVLVALFSPHAGEGDPERPESGIS</sequence>
<dbReference type="SUPFAM" id="SSF46894">
    <property type="entry name" value="C-terminal effector domain of the bipartite response regulators"/>
    <property type="match status" value="1"/>
</dbReference>
<dbReference type="OrthoDB" id="9782655at2"/>
<keyword evidence="2" id="KW-0238">DNA-binding</keyword>
<comment type="caution">
    <text evidence="8">The sequence shown here is derived from an EMBL/GenBank/DDBJ whole genome shotgun (WGS) entry which is preliminary data.</text>
</comment>
<evidence type="ECO:0000313" key="9">
    <source>
        <dbReference type="Proteomes" id="UP000325255"/>
    </source>
</evidence>
<feature type="domain" description="Response regulatory" evidence="7">
    <location>
        <begin position="25"/>
        <end position="139"/>
    </location>
</feature>
<dbReference type="InterPro" id="IPR001789">
    <property type="entry name" value="Sig_transdc_resp-reg_receiver"/>
</dbReference>
<evidence type="ECO:0000256" key="4">
    <source>
        <dbReference type="PROSITE-ProRule" id="PRU00169"/>
    </source>
</evidence>
<dbReference type="Pfam" id="PF00072">
    <property type="entry name" value="Response_reg"/>
    <property type="match status" value="1"/>
</dbReference>
<keyword evidence="4" id="KW-0597">Phosphoprotein</keyword>
<evidence type="ECO:0000256" key="1">
    <source>
        <dbReference type="ARBA" id="ARBA00023015"/>
    </source>
</evidence>
<dbReference type="InterPro" id="IPR036388">
    <property type="entry name" value="WH-like_DNA-bd_sf"/>
</dbReference>
<dbReference type="InterPro" id="IPR016032">
    <property type="entry name" value="Sig_transdc_resp-reg_C-effctor"/>
</dbReference>
<dbReference type="GO" id="GO:0000160">
    <property type="term" value="P:phosphorelay signal transduction system"/>
    <property type="evidence" value="ECO:0007669"/>
    <property type="project" value="InterPro"/>
</dbReference>
<feature type="region of interest" description="Disordered" evidence="5">
    <location>
        <begin position="1"/>
        <end position="24"/>
    </location>
</feature>
<dbReference type="PRINTS" id="PR00038">
    <property type="entry name" value="HTHLUXR"/>
</dbReference>
<dbReference type="Pfam" id="PF00196">
    <property type="entry name" value="GerE"/>
    <property type="match status" value="1"/>
</dbReference>